<organism evidence="5 6">
    <name type="scientific">Alishewanella longhuensis</name>
    <dbReference type="NCBI Taxonomy" id="1091037"/>
    <lineage>
        <taxon>Bacteria</taxon>
        <taxon>Pseudomonadati</taxon>
        <taxon>Pseudomonadota</taxon>
        <taxon>Gammaproteobacteria</taxon>
        <taxon>Alteromonadales</taxon>
        <taxon>Alteromonadaceae</taxon>
        <taxon>Alishewanella</taxon>
    </lineage>
</organism>
<dbReference type="InterPro" id="IPR051782">
    <property type="entry name" value="ABC_Transporter_VariousFunc"/>
</dbReference>
<keyword evidence="2" id="KW-0547">Nucleotide-binding</keyword>
<dbReference type="SUPFAM" id="SSF52540">
    <property type="entry name" value="P-loop containing nucleoside triphosphate hydrolases"/>
    <property type="match status" value="1"/>
</dbReference>
<dbReference type="EMBL" id="BNAO01000001">
    <property type="protein sequence ID" value="GHG59155.1"/>
    <property type="molecule type" value="Genomic_DNA"/>
</dbReference>
<dbReference type="SMART" id="SM00382">
    <property type="entry name" value="AAA"/>
    <property type="match status" value="1"/>
</dbReference>
<evidence type="ECO:0000259" key="4">
    <source>
        <dbReference type="SMART" id="SM00382"/>
    </source>
</evidence>
<evidence type="ECO:0000256" key="2">
    <source>
        <dbReference type="ARBA" id="ARBA00022741"/>
    </source>
</evidence>
<keyword evidence="6" id="KW-1185">Reference proteome</keyword>
<proteinExistence type="predicted"/>
<keyword evidence="1" id="KW-0813">Transport</keyword>
<dbReference type="Pfam" id="PF00005">
    <property type="entry name" value="ABC_tran"/>
    <property type="match status" value="1"/>
</dbReference>
<gene>
    <name evidence="5" type="ORF">GCM10010919_01460</name>
</gene>
<dbReference type="Proteomes" id="UP000659697">
    <property type="component" value="Unassembled WGS sequence"/>
</dbReference>
<dbReference type="Gene3D" id="3.40.50.300">
    <property type="entry name" value="P-loop containing nucleotide triphosphate hydrolases"/>
    <property type="match status" value="1"/>
</dbReference>
<evidence type="ECO:0000256" key="3">
    <source>
        <dbReference type="ARBA" id="ARBA00022840"/>
    </source>
</evidence>
<protein>
    <recommendedName>
        <fullName evidence="4">AAA+ ATPase domain-containing protein</fullName>
    </recommendedName>
</protein>
<dbReference type="InterPro" id="IPR003439">
    <property type="entry name" value="ABC_transporter-like_ATP-bd"/>
</dbReference>
<evidence type="ECO:0000313" key="5">
    <source>
        <dbReference type="EMBL" id="GHG59155.1"/>
    </source>
</evidence>
<dbReference type="InterPro" id="IPR027417">
    <property type="entry name" value="P-loop_NTPase"/>
</dbReference>
<comment type="caution">
    <text evidence="5">The sequence shown here is derived from an EMBL/GenBank/DDBJ whole genome shotgun (WGS) entry which is preliminary data.</text>
</comment>
<dbReference type="InterPro" id="IPR003593">
    <property type="entry name" value="AAA+_ATPase"/>
</dbReference>
<name>A0ABQ3KXQ2_9ALTE</name>
<dbReference type="PANTHER" id="PTHR42939">
    <property type="entry name" value="ABC TRANSPORTER ATP-BINDING PROTEIN ALBC-RELATED"/>
    <property type="match status" value="1"/>
</dbReference>
<sequence>MLTLQQLCLQRGQISVFQNYSLSLTGTRNCIIGANGSGKSSLLAAVAGLIPYQGQISWQGAPLSLPRQQIALASDSIIFPEFLTATDLINLQQKMWCTATPAALIERFAFAPQLGKTVASLSTGNHKKLQLILAFMRQPDLLLLDEPNIALDTAACTALFALISQYAGHIVVATNEPERFAKQQFTLTSLQHV</sequence>
<feature type="domain" description="AAA+ ATPase" evidence="4">
    <location>
        <begin position="25"/>
        <end position="190"/>
    </location>
</feature>
<dbReference type="PANTHER" id="PTHR42939:SF1">
    <property type="entry name" value="ABC TRANSPORTER ATP-BINDING PROTEIN ALBC-RELATED"/>
    <property type="match status" value="1"/>
</dbReference>
<keyword evidence="3" id="KW-0067">ATP-binding</keyword>
<reference evidence="6" key="1">
    <citation type="journal article" date="2019" name="Int. J. Syst. Evol. Microbiol.">
        <title>The Global Catalogue of Microorganisms (GCM) 10K type strain sequencing project: providing services to taxonomists for standard genome sequencing and annotation.</title>
        <authorList>
            <consortium name="The Broad Institute Genomics Platform"/>
            <consortium name="The Broad Institute Genome Sequencing Center for Infectious Disease"/>
            <person name="Wu L."/>
            <person name="Ma J."/>
        </authorList>
    </citation>
    <scope>NUCLEOTIDE SEQUENCE [LARGE SCALE GENOMIC DNA]</scope>
    <source>
        <strain evidence="6">CGMCC 1.7003</strain>
    </source>
</reference>
<evidence type="ECO:0000313" key="6">
    <source>
        <dbReference type="Proteomes" id="UP000659697"/>
    </source>
</evidence>
<evidence type="ECO:0000256" key="1">
    <source>
        <dbReference type="ARBA" id="ARBA00022448"/>
    </source>
</evidence>
<accession>A0ABQ3KXQ2</accession>
<dbReference type="RefSeq" id="WP_189429212.1">
    <property type="nucleotide sequence ID" value="NZ_BNAO01000001.1"/>
</dbReference>